<name>A0ABY5DK87_9GAMM</name>
<reference evidence="1 2" key="1">
    <citation type="journal article" date="2022" name="Nat. Microbiol.">
        <title>The microbiome of a bacterivorous marine choanoflagellate contains a resource-demanding obligate bacterial associate.</title>
        <authorList>
            <person name="Needham D.M."/>
            <person name="Poirier C."/>
            <person name="Bachy C."/>
            <person name="George E.E."/>
            <person name="Wilken S."/>
            <person name="Yung C.C.M."/>
            <person name="Limardo A.J."/>
            <person name="Morando M."/>
            <person name="Sudek L."/>
            <person name="Malmstrom R.R."/>
            <person name="Keeling P.J."/>
            <person name="Santoro A.E."/>
            <person name="Worden A.Z."/>
        </authorList>
    </citation>
    <scope>NUCLEOTIDE SEQUENCE [LARGE SCALE GENOMIC DNA]</scope>
    <source>
        <strain evidence="1 2">Comchoano-1</strain>
    </source>
</reference>
<organism evidence="1 2">
    <name type="scientific">Candidatus Comchoanobacter bicostacola</name>
    <dbReference type="NCBI Taxonomy" id="2919598"/>
    <lineage>
        <taxon>Bacteria</taxon>
        <taxon>Pseudomonadati</taxon>
        <taxon>Pseudomonadota</taxon>
        <taxon>Gammaproteobacteria</taxon>
        <taxon>Candidatus Comchoanobacterales</taxon>
        <taxon>Candidatus Comchoanobacteraceae</taxon>
        <taxon>Candidatus Comchoanobacter</taxon>
    </lineage>
</organism>
<sequence length="361" mass="41691">MLKEIESYAQNLKKAPLSQPEKPEIIKQLVGLVILAHKSQHYRITDTSKKSIHSPRSMNNVADRPDSKIMLPLALPAFDDKQKPSYYFTQGRYIRWAISWIANKIRSLLKTTDKSTSVPLNPLAVYELLQSEKARSRIIKTISHTRRFISDRKIATQLVQEDYKHFIYNGILSKKAQRHVATKLTNNHLLPSLFICNDLIISKHIFEINQNPDYFQSLPEEIKNTSRVYMAAIKIDPYNLAYLRTDVQVNIITKTPRMISYVTPETINKIGTIIKQTDEANQKKLVKDNMPRLLKYASHSVQQSLVTERPNYLAYASLEVQRTVIASDGNLLQYAAETIKKDKRKPTMLRARHKPRSIRKP</sequence>
<protein>
    <submittedName>
        <fullName evidence="1">Uncharacterized protein</fullName>
    </submittedName>
</protein>
<keyword evidence="2" id="KW-1185">Reference proteome</keyword>
<proteinExistence type="predicted"/>
<dbReference type="Proteomes" id="UP001055955">
    <property type="component" value="Chromosome"/>
</dbReference>
<evidence type="ECO:0000313" key="1">
    <source>
        <dbReference type="EMBL" id="UTC24207.1"/>
    </source>
</evidence>
<accession>A0ABY5DK87</accession>
<evidence type="ECO:0000313" key="2">
    <source>
        <dbReference type="Proteomes" id="UP001055955"/>
    </source>
</evidence>
<dbReference type="EMBL" id="CP092900">
    <property type="protein sequence ID" value="UTC24207.1"/>
    <property type="molecule type" value="Genomic_DNA"/>
</dbReference>
<gene>
    <name evidence="1" type="ORF">MMH89_03090</name>
</gene>
<dbReference type="RefSeq" id="WP_258567991.1">
    <property type="nucleotide sequence ID" value="NZ_CP092900.1"/>
</dbReference>